<dbReference type="Proteomes" id="UP000607559">
    <property type="component" value="Unassembled WGS sequence"/>
</dbReference>
<feature type="domain" description="Glutamyl/glutaminyl-tRNA synthetase class Ib catalytic" evidence="6">
    <location>
        <begin position="149"/>
        <end position="261"/>
    </location>
</feature>
<evidence type="ECO:0000259" key="6">
    <source>
        <dbReference type="Pfam" id="PF00749"/>
    </source>
</evidence>
<evidence type="ECO:0000313" key="8">
    <source>
        <dbReference type="Proteomes" id="UP000607559"/>
    </source>
</evidence>
<reference evidence="7" key="2">
    <citation type="submission" date="2020-09" db="EMBL/GenBank/DDBJ databases">
        <authorList>
            <person name="Sun Q."/>
            <person name="Zhou Y."/>
        </authorList>
    </citation>
    <scope>NUCLEOTIDE SEQUENCE</scope>
    <source>
        <strain evidence="7">CGMCC 1.15448</strain>
    </source>
</reference>
<dbReference type="RefSeq" id="WP_188935696.1">
    <property type="nucleotide sequence ID" value="NZ_BMJC01000005.1"/>
</dbReference>
<gene>
    <name evidence="7" type="primary">gluQ</name>
    <name evidence="7" type="ORF">GCM10011511_43110</name>
</gene>
<evidence type="ECO:0000256" key="3">
    <source>
        <dbReference type="ARBA" id="ARBA00022840"/>
    </source>
</evidence>
<dbReference type="InterPro" id="IPR049940">
    <property type="entry name" value="GluQ/Sye"/>
</dbReference>
<protein>
    <submittedName>
        <fullName evidence="7">Glutamyl-Q tRNA(Asp) synthetase</fullName>
    </submittedName>
</protein>
<reference evidence="7" key="1">
    <citation type="journal article" date="2014" name="Int. J. Syst. Evol. Microbiol.">
        <title>Complete genome sequence of Corynebacterium casei LMG S-19264T (=DSM 44701T), isolated from a smear-ripened cheese.</title>
        <authorList>
            <consortium name="US DOE Joint Genome Institute (JGI-PGF)"/>
            <person name="Walter F."/>
            <person name="Albersmeier A."/>
            <person name="Kalinowski J."/>
            <person name="Ruckert C."/>
        </authorList>
    </citation>
    <scope>NUCLEOTIDE SEQUENCE</scope>
    <source>
        <strain evidence="7">CGMCC 1.15448</strain>
    </source>
</reference>
<evidence type="ECO:0000256" key="5">
    <source>
        <dbReference type="RuleBase" id="RU363037"/>
    </source>
</evidence>
<keyword evidence="1 5" id="KW-0436">Ligase</keyword>
<dbReference type="InterPro" id="IPR000924">
    <property type="entry name" value="Glu/Gln-tRNA-synth"/>
</dbReference>
<dbReference type="InterPro" id="IPR001412">
    <property type="entry name" value="aa-tRNA-synth_I_CS"/>
</dbReference>
<dbReference type="GO" id="GO:0004818">
    <property type="term" value="F:glutamate-tRNA ligase activity"/>
    <property type="evidence" value="ECO:0007669"/>
    <property type="project" value="TreeGrafter"/>
</dbReference>
<name>A0A8J2XV61_9BACT</name>
<dbReference type="PROSITE" id="PS00178">
    <property type="entry name" value="AA_TRNA_LIGASE_I"/>
    <property type="match status" value="1"/>
</dbReference>
<dbReference type="InterPro" id="IPR020058">
    <property type="entry name" value="Glu/Gln-tRNA-synth_Ib_cat-dom"/>
</dbReference>
<keyword evidence="5" id="KW-0648">Protein biosynthesis</keyword>
<evidence type="ECO:0000256" key="2">
    <source>
        <dbReference type="ARBA" id="ARBA00022741"/>
    </source>
</evidence>
<dbReference type="PANTHER" id="PTHR43311:SF2">
    <property type="entry name" value="GLUTAMATE--TRNA LIGASE, MITOCHONDRIAL-RELATED"/>
    <property type="match status" value="1"/>
</dbReference>
<evidence type="ECO:0000313" key="7">
    <source>
        <dbReference type="EMBL" id="GGB14719.1"/>
    </source>
</evidence>
<keyword evidence="3 5" id="KW-0067">ATP-binding</keyword>
<dbReference type="EMBL" id="BMJC01000005">
    <property type="protein sequence ID" value="GGB14719.1"/>
    <property type="molecule type" value="Genomic_DNA"/>
</dbReference>
<comment type="similarity">
    <text evidence="5">Belongs to the class-I aminoacyl-tRNA synthetase family.</text>
</comment>
<dbReference type="PRINTS" id="PR00987">
    <property type="entry name" value="TRNASYNTHGLU"/>
</dbReference>
<dbReference type="Gene3D" id="3.40.50.620">
    <property type="entry name" value="HUPs"/>
    <property type="match status" value="2"/>
</dbReference>
<evidence type="ECO:0000256" key="4">
    <source>
        <dbReference type="ARBA" id="ARBA00023146"/>
    </source>
</evidence>
<keyword evidence="8" id="KW-1185">Reference proteome</keyword>
<comment type="caution">
    <text evidence="7">The sequence shown here is derived from an EMBL/GenBank/DDBJ whole genome shotgun (WGS) entry which is preliminary data.</text>
</comment>
<dbReference type="GO" id="GO:0005524">
    <property type="term" value="F:ATP binding"/>
    <property type="evidence" value="ECO:0007669"/>
    <property type="project" value="UniProtKB-KW"/>
</dbReference>
<feature type="domain" description="Glutamyl/glutaminyl-tRNA synthetase class Ib catalytic" evidence="6">
    <location>
        <begin position="5"/>
        <end position="115"/>
    </location>
</feature>
<dbReference type="GO" id="GO:0006424">
    <property type="term" value="P:glutamyl-tRNA aminoacylation"/>
    <property type="evidence" value="ECO:0007669"/>
    <property type="project" value="TreeGrafter"/>
</dbReference>
<dbReference type="Pfam" id="PF00749">
    <property type="entry name" value="tRNA-synt_1c"/>
    <property type="match status" value="2"/>
</dbReference>
<evidence type="ECO:0000256" key="1">
    <source>
        <dbReference type="ARBA" id="ARBA00022598"/>
    </source>
</evidence>
<sequence length="287" mass="31682">MWFKKTRIAPTPSGFLHVGNILSFSLTAALARNNGASILLRIDDLDRERADPQYVEDIFETLRFLNIPWDEGPTDAAGFEKNYSQLHRITLYEKALQLLRSTNSIYACSCSRAQLLRAGNVCTCRDKGGSLDAPDVNWRLRTPPDANLPPELHDFVVRKKDGFPAYQLSSVIDDLHYGVDLIVRGEDLRDSTLAQLHLSTILAAAGFNEAAAFKKITFYHHSLLTTLTGEKLSKSAGATSIQHLHKQGLTPAAIFSLIAQLSGLAEPAEDWASLARLLFARQHAAGQ</sequence>
<dbReference type="InterPro" id="IPR014729">
    <property type="entry name" value="Rossmann-like_a/b/a_fold"/>
</dbReference>
<organism evidence="7 8">
    <name type="scientific">Puia dinghuensis</name>
    <dbReference type="NCBI Taxonomy" id="1792502"/>
    <lineage>
        <taxon>Bacteria</taxon>
        <taxon>Pseudomonadati</taxon>
        <taxon>Bacteroidota</taxon>
        <taxon>Chitinophagia</taxon>
        <taxon>Chitinophagales</taxon>
        <taxon>Chitinophagaceae</taxon>
        <taxon>Puia</taxon>
    </lineage>
</organism>
<dbReference type="AlphaFoldDB" id="A0A8J2XV61"/>
<accession>A0A8J2XV61</accession>
<keyword evidence="2 5" id="KW-0547">Nucleotide-binding</keyword>
<proteinExistence type="inferred from homology"/>
<keyword evidence="4 5" id="KW-0030">Aminoacyl-tRNA synthetase</keyword>
<dbReference type="SUPFAM" id="SSF52374">
    <property type="entry name" value="Nucleotidylyl transferase"/>
    <property type="match status" value="1"/>
</dbReference>
<dbReference type="PANTHER" id="PTHR43311">
    <property type="entry name" value="GLUTAMATE--TRNA LIGASE"/>
    <property type="match status" value="1"/>
</dbReference>